<keyword evidence="1" id="KW-0472">Membrane</keyword>
<protein>
    <submittedName>
        <fullName evidence="2">Uncharacterized protein</fullName>
    </submittedName>
</protein>
<comment type="caution">
    <text evidence="2">The sequence shown here is derived from an EMBL/GenBank/DDBJ whole genome shotgun (WGS) entry which is preliminary data.</text>
</comment>
<organism evidence="2 3">
    <name type="scientific">Pichia inconspicua</name>
    <dbReference type="NCBI Taxonomy" id="52247"/>
    <lineage>
        <taxon>Eukaryota</taxon>
        <taxon>Fungi</taxon>
        <taxon>Dikarya</taxon>
        <taxon>Ascomycota</taxon>
        <taxon>Saccharomycotina</taxon>
        <taxon>Pichiomycetes</taxon>
        <taxon>Pichiales</taxon>
        <taxon>Pichiaceae</taxon>
        <taxon>Pichia</taxon>
    </lineage>
</organism>
<sequence length="75" mass="8398">MSHKTVNGRFNAMTLGLVGGFLIGLYLVKDYQIVKYGPPNPENFDENGNWKEGSFIKVRLKDVAPLEKKPGSEDK</sequence>
<keyword evidence="3" id="KW-1185">Reference proteome</keyword>
<name>A0A4T0X6I3_9ASCO</name>
<keyword evidence="1" id="KW-0812">Transmembrane</keyword>
<keyword evidence="1" id="KW-1133">Transmembrane helix</keyword>
<evidence type="ECO:0000313" key="2">
    <source>
        <dbReference type="EMBL" id="TID30943.1"/>
    </source>
</evidence>
<dbReference type="OrthoDB" id="3980325at2759"/>
<evidence type="ECO:0000256" key="1">
    <source>
        <dbReference type="SAM" id="Phobius"/>
    </source>
</evidence>
<gene>
    <name evidence="2" type="ORF">CANINC_000465</name>
</gene>
<accession>A0A4T0X6I3</accession>
<feature type="transmembrane region" description="Helical" evidence="1">
    <location>
        <begin position="12"/>
        <end position="28"/>
    </location>
</feature>
<proteinExistence type="predicted"/>
<dbReference type="Proteomes" id="UP000307173">
    <property type="component" value="Unassembled WGS sequence"/>
</dbReference>
<reference evidence="2 3" key="1">
    <citation type="journal article" date="2019" name="Front. Genet.">
        <title>Whole-Genome Sequencing of the Opportunistic Yeast Pathogen Candida inconspicua Uncovers Its Hybrid Origin.</title>
        <authorList>
            <person name="Mixao V."/>
            <person name="Hansen A.P."/>
            <person name="Saus E."/>
            <person name="Boekhout T."/>
            <person name="Lass-Florl C."/>
            <person name="Gabaldon T."/>
        </authorList>
    </citation>
    <scope>NUCLEOTIDE SEQUENCE [LARGE SCALE GENOMIC DNA]</scope>
    <source>
        <strain evidence="2 3">CBS 180</strain>
    </source>
</reference>
<dbReference type="AlphaFoldDB" id="A0A4T0X6I3"/>
<evidence type="ECO:0000313" key="3">
    <source>
        <dbReference type="Proteomes" id="UP000307173"/>
    </source>
</evidence>
<dbReference type="EMBL" id="SELW01000083">
    <property type="protein sequence ID" value="TID30943.1"/>
    <property type="molecule type" value="Genomic_DNA"/>
</dbReference>